<dbReference type="GO" id="GO:0000435">
    <property type="term" value="P:positive regulation of transcription from RNA polymerase II promoter by galactose"/>
    <property type="evidence" value="ECO:0007669"/>
    <property type="project" value="TreeGrafter"/>
</dbReference>
<dbReference type="SMART" id="SM00066">
    <property type="entry name" value="GAL4"/>
    <property type="match status" value="1"/>
</dbReference>
<dbReference type="InterPro" id="IPR051127">
    <property type="entry name" value="Fungal_SecMet_Regulators"/>
</dbReference>
<keyword evidence="3" id="KW-0804">Transcription</keyword>
<protein>
    <recommendedName>
        <fullName evidence="6">Zn(2)-C6 fungal-type domain-containing protein</fullName>
    </recommendedName>
</protein>
<organism evidence="7 8">
    <name type="scientific">Byssothecium circinans</name>
    <dbReference type="NCBI Taxonomy" id="147558"/>
    <lineage>
        <taxon>Eukaryota</taxon>
        <taxon>Fungi</taxon>
        <taxon>Dikarya</taxon>
        <taxon>Ascomycota</taxon>
        <taxon>Pezizomycotina</taxon>
        <taxon>Dothideomycetes</taxon>
        <taxon>Pleosporomycetidae</taxon>
        <taxon>Pleosporales</taxon>
        <taxon>Massarineae</taxon>
        <taxon>Massarinaceae</taxon>
        <taxon>Byssothecium</taxon>
    </lineage>
</organism>
<evidence type="ECO:0000256" key="4">
    <source>
        <dbReference type="ARBA" id="ARBA00023242"/>
    </source>
</evidence>
<dbReference type="PANTHER" id="PTHR47424">
    <property type="entry name" value="REGULATORY PROTEIN GAL4"/>
    <property type="match status" value="1"/>
</dbReference>
<dbReference type="GO" id="GO:0000978">
    <property type="term" value="F:RNA polymerase II cis-regulatory region sequence-specific DNA binding"/>
    <property type="evidence" value="ECO:0007669"/>
    <property type="project" value="TreeGrafter"/>
</dbReference>
<dbReference type="Pfam" id="PF00172">
    <property type="entry name" value="Zn_clus"/>
    <property type="match status" value="1"/>
</dbReference>
<dbReference type="OrthoDB" id="3790821at2759"/>
<accession>A0A6A5UEH3</accession>
<name>A0A6A5UEH3_9PLEO</name>
<feature type="region of interest" description="Disordered" evidence="5">
    <location>
        <begin position="153"/>
        <end position="175"/>
    </location>
</feature>
<evidence type="ECO:0000313" key="7">
    <source>
        <dbReference type="EMBL" id="KAF1963158.1"/>
    </source>
</evidence>
<evidence type="ECO:0000256" key="3">
    <source>
        <dbReference type="ARBA" id="ARBA00023163"/>
    </source>
</evidence>
<dbReference type="InterPro" id="IPR036864">
    <property type="entry name" value="Zn2-C6_fun-type_DNA-bd_sf"/>
</dbReference>
<evidence type="ECO:0000256" key="5">
    <source>
        <dbReference type="SAM" id="MobiDB-lite"/>
    </source>
</evidence>
<keyword evidence="2" id="KW-0238">DNA-binding</keyword>
<feature type="non-terminal residue" evidence="7">
    <location>
        <position position="308"/>
    </location>
</feature>
<dbReference type="Gene3D" id="4.10.240.10">
    <property type="entry name" value="Zn(2)-C6 fungal-type DNA-binding domain"/>
    <property type="match status" value="1"/>
</dbReference>
<evidence type="ECO:0000256" key="2">
    <source>
        <dbReference type="ARBA" id="ARBA00023125"/>
    </source>
</evidence>
<feature type="domain" description="Zn(2)-C6 fungal-type" evidence="6">
    <location>
        <begin position="35"/>
        <end position="65"/>
    </location>
</feature>
<keyword evidence="8" id="KW-1185">Reference proteome</keyword>
<feature type="compositionally biased region" description="Basic and acidic residues" evidence="5">
    <location>
        <begin position="92"/>
        <end position="106"/>
    </location>
</feature>
<dbReference type="AlphaFoldDB" id="A0A6A5UEH3"/>
<dbReference type="PANTHER" id="PTHR47424:SF3">
    <property type="entry name" value="REGULATORY PROTEIN GAL4"/>
    <property type="match status" value="1"/>
</dbReference>
<keyword evidence="4" id="KW-0539">Nucleus</keyword>
<evidence type="ECO:0000259" key="6">
    <source>
        <dbReference type="PROSITE" id="PS50048"/>
    </source>
</evidence>
<dbReference type="GO" id="GO:0005634">
    <property type="term" value="C:nucleus"/>
    <property type="evidence" value="ECO:0007669"/>
    <property type="project" value="TreeGrafter"/>
</dbReference>
<dbReference type="PROSITE" id="PS50048">
    <property type="entry name" value="ZN2_CY6_FUNGAL_2"/>
    <property type="match status" value="1"/>
</dbReference>
<gene>
    <name evidence="7" type="ORF">CC80DRAFT_588618</name>
</gene>
<dbReference type="InterPro" id="IPR001138">
    <property type="entry name" value="Zn2Cys6_DnaBD"/>
</dbReference>
<dbReference type="EMBL" id="ML976978">
    <property type="protein sequence ID" value="KAF1963158.1"/>
    <property type="molecule type" value="Genomic_DNA"/>
</dbReference>
<keyword evidence="1" id="KW-0805">Transcription regulation</keyword>
<reference evidence="7" key="1">
    <citation type="journal article" date="2020" name="Stud. Mycol.">
        <title>101 Dothideomycetes genomes: a test case for predicting lifestyles and emergence of pathogens.</title>
        <authorList>
            <person name="Haridas S."/>
            <person name="Albert R."/>
            <person name="Binder M."/>
            <person name="Bloem J."/>
            <person name="Labutti K."/>
            <person name="Salamov A."/>
            <person name="Andreopoulos B."/>
            <person name="Baker S."/>
            <person name="Barry K."/>
            <person name="Bills G."/>
            <person name="Bluhm B."/>
            <person name="Cannon C."/>
            <person name="Castanera R."/>
            <person name="Culley D."/>
            <person name="Daum C."/>
            <person name="Ezra D."/>
            <person name="Gonzalez J."/>
            <person name="Henrissat B."/>
            <person name="Kuo A."/>
            <person name="Liang C."/>
            <person name="Lipzen A."/>
            <person name="Lutzoni F."/>
            <person name="Magnuson J."/>
            <person name="Mondo S."/>
            <person name="Nolan M."/>
            <person name="Ohm R."/>
            <person name="Pangilinan J."/>
            <person name="Park H.-J."/>
            <person name="Ramirez L."/>
            <person name="Alfaro M."/>
            <person name="Sun H."/>
            <person name="Tritt A."/>
            <person name="Yoshinaga Y."/>
            <person name="Zwiers L.-H."/>
            <person name="Turgeon B."/>
            <person name="Goodwin S."/>
            <person name="Spatafora J."/>
            <person name="Crous P."/>
            <person name="Grigoriev I."/>
        </authorList>
    </citation>
    <scope>NUCLEOTIDE SEQUENCE</scope>
    <source>
        <strain evidence="7">CBS 675.92</strain>
    </source>
</reference>
<proteinExistence type="predicted"/>
<dbReference type="Proteomes" id="UP000800035">
    <property type="component" value="Unassembled WGS sequence"/>
</dbReference>
<dbReference type="PROSITE" id="PS00463">
    <property type="entry name" value="ZN2_CY6_FUNGAL_1"/>
    <property type="match status" value="1"/>
</dbReference>
<feature type="compositionally biased region" description="Polar residues" evidence="5">
    <location>
        <begin position="107"/>
        <end position="123"/>
    </location>
</feature>
<dbReference type="CDD" id="cd00067">
    <property type="entry name" value="GAL4"/>
    <property type="match status" value="1"/>
</dbReference>
<dbReference type="GO" id="GO:0008270">
    <property type="term" value="F:zinc ion binding"/>
    <property type="evidence" value="ECO:0007669"/>
    <property type="project" value="InterPro"/>
</dbReference>
<sequence>MLYFIMFGMLQYDSHKKDIQFVQRDDASSMTQHSACDYCRRKKLRCSGDTTGCTRCIALSRSCAYTSSGQAKGRGQRQMSKGLSSNFPSTPVKEKTFSSEGEKTHEAQQFSENPGTASSDLKTGSLVWNSQGMQSDMDRLGQIMDFDAIFPQGTEDSETSQLPWPTRDHTTGTDMFSPLDLSMMPEYPQTPSLSHTTSRSTAPTSAAERQCACLDTIVFLIEDLDGTISCAHESPLDTSLAAAKGVLASGRRLLHCQECMRRTETLMLLLFVCEKLIHLSTSLVEQYRKKAAAENSQAGRSQEHRSVM</sequence>
<dbReference type="SUPFAM" id="SSF57701">
    <property type="entry name" value="Zn2/Cys6 DNA-binding domain"/>
    <property type="match status" value="1"/>
</dbReference>
<dbReference type="GO" id="GO:0000981">
    <property type="term" value="F:DNA-binding transcription factor activity, RNA polymerase II-specific"/>
    <property type="evidence" value="ECO:0007669"/>
    <property type="project" value="InterPro"/>
</dbReference>
<feature type="region of interest" description="Disordered" evidence="5">
    <location>
        <begin position="67"/>
        <end position="123"/>
    </location>
</feature>
<evidence type="ECO:0000256" key="1">
    <source>
        <dbReference type="ARBA" id="ARBA00023015"/>
    </source>
</evidence>
<evidence type="ECO:0000313" key="8">
    <source>
        <dbReference type="Proteomes" id="UP000800035"/>
    </source>
</evidence>
<feature type="compositionally biased region" description="Polar residues" evidence="5">
    <location>
        <begin position="77"/>
        <end position="89"/>
    </location>
</feature>